<feature type="domain" description="ORC6 second cyclin-like" evidence="2">
    <location>
        <begin position="96"/>
        <end position="191"/>
    </location>
</feature>
<dbReference type="EMBL" id="DS566008">
    <property type="status" value="NOT_ANNOTATED_CDS"/>
    <property type="molecule type" value="Genomic_DNA"/>
</dbReference>
<dbReference type="InParanoid" id="H3GH34"/>
<name>H3GH34_PHYRM</name>
<dbReference type="GeneID" id="94225603"/>
<dbReference type="PANTHER" id="PTHR13394">
    <property type="entry name" value="ORIGIN RECOGNITION COMPLEX SUBUNIT 6"/>
    <property type="match status" value="1"/>
</dbReference>
<dbReference type="HOGENOM" id="CLU_075199_0_0_1"/>
<proteinExistence type="predicted"/>
<dbReference type="Gene3D" id="1.10.472.10">
    <property type="entry name" value="Cyclin-like"/>
    <property type="match status" value="1"/>
</dbReference>
<dbReference type="InterPro" id="IPR054113">
    <property type="entry name" value="ORC6_cyclin-like_2nd"/>
</dbReference>
<dbReference type="FunFam" id="1.10.472.10:FF:000456">
    <property type="entry name" value="Origin recognition complex subunit 6"/>
    <property type="match status" value="1"/>
</dbReference>
<feature type="region of interest" description="Disordered" evidence="1">
    <location>
        <begin position="218"/>
        <end position="250"/>
    </location>
</feature>
<reference evidence="3" key="2">
    <citation type="submission" date="2015-06" db="UniProtKB">
        <authorList>
            <consortium name="EnsemblProtists"/>
        </authorList>
    </citation>
    <scope>IDENTIFICATION</scope>
    <source>
        <strain evidence="3">Pr102</strain>
    </source>
</reference>
<dbReference type="VEuPathDB" id="FungiDB:KRP22_6620"/>
<feature type="compositionally biased region" description="Basic and acidic residues" evidence="1">
    <location>
        <begin position="218"/>
        <end position="235"/>
    </location>
</feature>
<dbReference type="PANTHER" id="PTHR13394:SF0">
    <property type="entry name" value="ORIGIN RECOGNITION COMPLEX SUBUNIT 6"/>
    <property type="match status" value="1"/>
</dbReference>
<dbReference type="eggNOG" id="ENOG502S202">
    <property type="taxonomic scope" value="Eukaryota"/>
</dbReference>
<dbReference type="RefSeq" id="XP_067751039.1">
    <property type="nucleotide sequence ID" value="XM_067889548.1"/>
</dbReference>
<dbReference type="VEuPathDB" id="FungiDB:KRP23_479"/>
<dbReference type="CDD" id="cd11583">
    <property type="entry name" value="Orc6_mid"/>
    <property type="match status" value="1"/>
</dbReference>
<dbReference type="InterPro" id="IPR020529">
    <property type="entry name" value="ORC6_met/pln"/>
</dbReference>
<sequence>MDVKGIAAKYGGLPARLVARAEENLRVTLAKKSAALDPFAGPVACILVAARALDEPVDRNRLAKCASANKRLVEPTVRKVIDAVGVRTVVKTSPAALCIKFGCEALTEIVVRVLDEYRAYLGQVATVNRKKRAKHPLGPAVATMNDQDPVFVAACLYAVSKQAKMNVNQDKLLEAVCGIVGSFEAIVSSIEAQCQSSLSGAVMDRRKRRNLAGERAARKLSEQHRVEQLEGEQRVKRQRRRLDGEVESPPPRTLAQQRVFEKLRASRMGVTPAQSAGSSRRGMAVATPEEYAEWRANALEFMRNKKKLEKVNSGSSSTTNPLTVVTST</sequence>
<dbReference type="Proteomes" id="UP000005238">
    <property type="component" value="Unassembled WGS sequence"/>
</dbReference>
<dbReference type="OrthoDB" id="5552484at2759"/>
<keyword evidence="4" id="KW-1185">Reference proteome</keyword>
<reference evidence="4" key="1">
    <citation type="journal article" date="2006" name="Science">
        <title>Phytophthora genome sequences uncover evolutionary origins and mechanisms of pathogenesis.</title>
        <authorList>
            <person name="Tyler B.M."/>
            <person name="Tripathy S."/>
            <person name="Zhang X."/>
            <person name="Dehal P."/>
            <person name="Jiang R.H."/>
            <person name="Aerts A."/>
            <person name="Arredondo F.D."/>
            <person name="Baxter L."/>
            <person name="Bensasson D."/>
            <person name="Beynon J.L."/>
            <person name="Chapman J."/>
            <person name="Damasceno C.M."/>
            <person name="Dorrance A.E."/>
            <person name="Dou D."/>
            <person name="Dickerman A.W."/>
            <person name="Dubchak I.L."/>
            <person name="Garbelotto M."/>
            <person name="Gijzen M."/>
            <person name="Gordon S.G."/>
            <person name="Govers F."/>
            <person name="Grunwald N.J."/>
            <person name="Huang W."/>
            <person name="Ivors K.L."/>
            <person name="Jones R.W."/>
            <person name="Kamoun S."/>
            <person name="Krampis K."/>
            <person name="Lamour K.H."/>
            <person name="Lee M.K."/>
            <person name="McDonald W.H."/>
            <person name="Medina M."/>
            <person name="Meijer H.J."/>
            <person name="Nordberg E.K."/>
            <person name="Maclean D.J."/>
            <person name="Ospina-Giraldo M.D."/>
            <person name="Morris P.F."/>
            <person name="Phuntumart V."/>
            <person name="Putnam N.H."/>
            <person name="Rash S."/>
            <person name="Rose J.K."/>
            <person name="Sakihama Y."/>
            <person name="Salamov A.A."/>
            <person name="Savidor A."/>
            <person name="Scheuring C.F."/>
            <person name="Smith B.M."/>
            <person name="Sobral B.W."/>
            <person name="Terry A."/>
            <person name="Torto-Alalibo T.A."/>
            <person name="Win J."/>
            <person name="Xu Z."/>
            <person name="Zhang H."/>
            <person name="Grigoriev I.V."/>
            <person name="Rokhsar D.S."/>
            <person name="Boore J.L."/>
        </authorList>
    </citation>
    <scope>NUCLEOTIDE SEQUENCE [LARGE SCALE GENOMIC DNA]</scope>
    <source>
        <strain evidence="4">Pr102</strain>
    </source>
</reference>
<dbReference type="GO" id="GO:0006270">
    <property type="term" value="P:DNA replication initiation"/>
    <property type="evidence" value="ECO:0000318"/>
    <property type="project" value="GO_Central"/>
</dbReference>
<evidence type="ECO:0000259" key="2">
    <source>
        <dbReference type="Pfam" id="PF21913"/>
    </source>
</evidence>
<protein>
    <recommendedName>
        <fullName evidence="2">ORC6 second cyclin-like domain-containing protein</fullName>
    </recommendedName>
</protein>
<dbReference type="EnsemblProtists" id="Phyra75198">
    <property type="protein sequence ID" value="Phyra75198"/>
    <property type="gene ID" value="Phyra75198"/>
</dbReference>
<dbReference type="GO" id="GO:0005664">
    <property type="term" value="C:nuclear origin of replication recognition complex"/>
    <property type="evidence" value="ECO:0000318"/>
    <property type="project" value="GO_Central"/>
</dbReference>
<organism evidence="3 4">
    <name type="scientific">Phytophthora ramorum</name>
    <name type="common">Sudden oak death agent</name>
    <dbReference type="NCBI Taxonomy" id="164328"/>
    <lineage>
        <taxon>Eukaryota</taxon>
        <taxon>Sar</taxon>
        <taxon>Stramenopiles</taxon>
        <taxon>Oomycota</taxon>
        <taxon>Peronosporomycetes</taxon>
        <taxon>Peronosporales</taxon>
        <taxon>Peronosporaceae</taxon>
        <taxon>Phytophthora</taxon>
    </lineage>
</organism>
<evidence type="ECO:0000313" key="3">
    <source>
        <dbReference type="EnsemblProtists" id="Phyra75198"/>
    </source>
</evidence>
<accession>H3GH34</accession>
<evidence type="ECO:0000313" key="4">
    <source>
        <dbReference type="Proteomes" id="UP000005238"/>
    </source>
</evidence>
<dbReference type="Pfam" id="PF21913">
    <property type="entry name" value="ORC6_2nd"/>
    <property type="match status" value="1"/>
</dbReference>
<dbReference type="STRING" id="164328.H3GH34"/>
<dbReference type="AlphaFoldDB" id="H3GH34"/>
<dbReference type="OMA" id="SSIEAQC"/>
<evidence type="ECO:0000256" key="1">
    <source>
        <dbReference type="SAM" id="MobiDB-lite"/>
    </source>
</evidence>